<protein>
    <recommendedName>
        <fullName evidence="4">ADP-ribosylhydrolase ARH3</fullName>
        <ecNumber evidence="2">3.2.1.143</ecNumber>
    </recommendedName>
    <alternativeName>
        <fullName evidence="5">ADP-ribose glycohydrolase ARH3</fullName>
    </alternativeName>
    <alternativeName>
        <fullName evidence="6">ADP-ribosylhydrolase 3</fullName>
    </alternativeName>
    <alternativeName>
        <fullName evidence="9">O-acetyl-ADP-ribose deacetylase ARH3</fullName>
    </alternativeName>
    <alternativeName>
        <fullName evidence="10">Poly(ADP-ribose) glycohydrolase ARH3</fullName>
    </alternativeName>
    <alternativeName>
        <fullName evidence="8">[Protein ADP-ribosylarginine] hydrolase-like protein 2</fullName>
    </alternativeName>
    <alternativeName>
        <fullName evidence="7">[Protein ADP-ribosylserine] hydrolase</fullName>
    </alternativeName>
</protein>
<dbReference type="Pfam" id="PF03747">
    <property type="entry name" value="ADP_ribosyl_GH"/>
    <property type="match status" value="1"/>
</dbReference>
<dbReference type="OrthoDB" id="410104at2759"/>
<evidence type="ECO:0000256" key="7">
    <source>
        <dbReference type="ARBA" id="ARBA00042722"/>
    </source>
</evidence>
<evidence type="ECO:0000256" key="3">
    <source>
        <dbReference type="ARBA" id="ARBA00022801"/>
    </source>
</evidence>
<dbReference type="GO" id="GO:0140290">
    <property type="term" value="P:peptidyl-serine ADP-deribosylation"/>
    <property type="evidence" value="ECO:0007669"/>
    <property type="project" value="UniProtKB-ARBA"/>
</dbReference>
<dbReference type="PANTHER" id="PTHR16222">
    <property type="entry name" value="ADP-RIBOSYLGLYCOHYDROLASE"/>
    <property type="match status" value="1"/>
</dbReference>
<feature type="binding site" evidence="12">
    <location>
        <position position="66"/>
    </location>
    <ligand>
        <name>Mg(2+)</name>
        <dbReference type="ChEBI" id="CHEBI:18420"/>
        <label>1</label>
    </ligand>
</feature>
<feature type="binding site" evidence="12">
    <location>
        <position position="305"/>
    </location>
    <ligand>
        <name>Mg(2+)</name>
        <dbReference type="ChEBI" id="CHEBI:18420"/>
        <label>2</label>
    </ligand>
</feature>
<evidence type="ECO:0000256" key="1">
    <source>
        <dbReference type="ARBA" id="ARBA00010702"/>
    </source>
</evidence>
<evidence type="ECO:0000313" key="13">
    <source>
        <dbReference type="Proteomes" id="UP000829291"/>
    </source>
</evidence>
<feature type="binding site" evidence="12">
    <location>
        <position position="64"/>
    </location>
    <ligand>
        <name>Mg(2+)</name>
        <dbReference type="ChEBI" id="CHEBI:18420"/>
        <label>1</label>
    </ligand>
</feature>
<dbReference type="Proteomes" id="UP000829291">
    <property type="component" value="Chromosome 6"/>
</dbReference>
<evidence type="ECO:0000256" key="5">
    <source>
        <dbReference type="ARBA" id="ARBA00042398"/>
    </source>
</evidence>
<comment type="cofactor">
    <cofactor evidence="12">
        <name>Mg(2+)</name>
        <dbReference type="ChEBI" id="CHEBI:18420"/>
    </cofactor>
    <text evidence="12">Binds 2 magnesium ions per subunit.</text>
</comment>
<dbReference type="GO" id="GO:0006281">
    <property type="term" value="P:DNA repair"/>
    <property type="evidence" value="ECO:0007669"/>
    <property type="project" value="UniProtKB-KW"/>
</dbReference>
<comment type="catalytic activity">
    <reaction evidence="11">
        <text>alpha-NAD(+) + H2O = ADP-D-ribose + nicotinamide + H(+)</text>
        <dbReference type="Rhea" id="RHEA:68792"/>
        <dbReference type="ChEBI" id="CHEBI:15377"/>
        <dbReference type="ChEBI" id="CHEBI:15378"/>
        <dbReference type="ChEBI" id="CHEBI:17154"/>
        <dbReference type="ChEBI" id="CHEBI:57967"/>
        <dbReference type="ChEBI" id="CHEBI:77017"/>
    </reaction>
</comment>
<keyword evidence="3" id="KW-0378">Hydrolase</keyword>
<organism evidence="14">
    <name type="scientific">Neodiprion lecontei</name>
    <name type="common">Redheaded pine sawfly</name>
    <dbReference type="NCBI Taxonomy" id="441921"/>
    <lineage>
        <taxon>Eukaryota</taxon>
        <taxon>Metazoa</taxon>
        <taxon>Ecdysozoa</taxon>
        <taxon>Arthropoda</taxon>
        <taxon>Hexapoda</taxon>
        <taxon>Insecta</taxon>
        <taxon>Pterygota</taxon>
        <taxon>Neoptera</taxon>
        <taxon>Endopterygota</taxon>
        <taxon>Hymenoptera</taxon>
        <taxon>Tenthredinoidea</taxon>
        <taxon>Diprionidae</taxon>
        <taxon>Diprioninae</taxon>
        <taxon>Neodiprion</taxon>
    </lineage>
</organism>
<accession>A0A6J0C180</accession>
<dbReference type="EC" id="3.2.1.143" evidence="2"/>
<feature type="binding site" evidence="12">
    <location>
        <position position="306"/>
    </location>
    <ligand>
        <name>Mg(2+)</name>
        <dbReference type="ChEBI" id="CHEBI:18420"/>
        <label>1</label>
    </ligand>
</feature>
<evidence type="ECO:0000313" key="14">
    <source>
        <dbReference type="RefSeq" id="XP_015520198.2"/>
    </source>
</evidence>
<dbReference type="SUPFAM" id="SSF101478">
    <property type="entry name" value="ADP-ribosylglycohydrolase"/>
    <property type="match status" value="1"/>
</dbReference>
<dbReference type="InParanoid" id="A0A6J0C180"/>
<name>A0A6J0C180_NEOLC</name>
<dbReference type="InterPro" id="IPR005502">
    <property type="entry name" value="Ribosyl_crysJ1"/>
</dbReference>
<dbReference type="AlphaFoldDB" id="A0A6J0C180"/>
<feature type="binding site" evidence="12">
    <location>
        <position position="303"/>
    </location>
    <ligand>
        <name>Mg(2+)</name>
        <dbReference type="ChEBI" id="CHEBI:18420"/>
        <label>1</label>
    </ligand>
</feature>
<keyword evidence="13" id="KW-1185">Reference proteome</keyword>
<dbReference type="GO" id="GO:0005634">
    <property type="term" value="C:nucleus"/>
    <property type="evidence" value="ECO:0007669"/>
    <property type="project" value="UniProtKB-SubCell"/>
</dbReference>
<evidence type="ECO:0000256" key="10">
    <source>
        <dbReference type="ARBA" id="ARBA00043193"/>
    </source>
</evidence>
<evidence type="ECO:0000256" key="11">
    <source>
        <dbReference type="ARBA" id="ARBA00049015"/>
    </source>
</evidence>
<evidence type="ECO:0000256" key="12">
    <source>
        <dbReference type="PIRSR" id="PIRSR605502-1"/>
    </source>
</evidence>
<dbReference type="PANTHER" id="PTHR16222:SF24">
    <property type="entry name" value="ADP-RIBOSYLHYDROLASE ARH3"/>
    <property type="match status" value="1"/>
</dbReference>
<reference evidence="14" key="1">
    <citation type="submission" date="2025-08" db="UniProtKB">
        <authorList>
            <consortium name="RefSeq"/>
        </authorList>
    </citation>
    <scope>IDENTIFICATION</scope>
    <source>
        <tissue evidence="14">Thorax and Abdomen</tissue>
    </source>
</reference>
<dbReference type="GO" id="GO:0004649">
    <property type="term" value="F:poly(ADP-ribose) glycohydrolase activity"/>
    <property type="evidence" value="ECO:0007669"/>
    <property type="project" value="UniProtKB-EC"/>
</dbReference>
<dbReference type="GeneID" id="107224601"/>
<keyword evidence="12" id="KW-0460">Magnesium</keyword>
<dbReference type="RefSeq" id="XP_015520198.2">
    <property type="nucleotide sequence ID" value="XM_015664712.2"/>
</dbReference>
<gene>
    <name evidence="14" type="primary">LOC107224601</name>
</gene>
<feature type="binding site" evidence="12">
    <location>
        <position position="65"/>
    </location>
    <ligand>
        <name>Mg(2+)</name>
        <dbReference type="ChEBI" id="CHEBI:18420"/>
        <label>1</label>
    </ligand>
</feature>
<keyword evidence="12" id="KW-0479">Metal-binding</keyword>
<dbReference type="KEGG" id="nlo:107224601"/>
<proteinExistence type="inferred from homology"/>
<evidence type="ECO:0000256" key="2">
    <source>
        <dbReference type="ARBA" id="ARBA00012255"/>
    </source>
</evidence>
<sequence length="351" mass="38548">MGKMDSLLLKSKFRGSLLGALMGDCLGSAYEGDELFSAGMKLVIQKSFDKLQGPHFKAPVIQFTDDSAMTRAVAESLIECTGFDQTHMAKKFVKSYYLEPNRGYGAGVTTVFHKLRNNKFVDVLGPAREQFNGEGSLGNGGAMRVAPIALFYYKNSELMVDTARKQSHITHTHKTGVDGAILQAIAIQQSLLLDPKEELDTCKFTDNLINEMDKIEIDEEGLGLVDPSPYKTQLKLLRNLICEDGDGPHDEKVVHQLGNDVSALHSVPTAIYCFLKAQKPIPAIQTENPLRRTVQYAISLGGDTDTIGSMAGAIAGAFYGEEMIRPEILKHCETSDKFRELADQLFHLATA</sequence>
<dbReference type="InterPro" id="IPR036705">
    <property type="entry name" value="Ribosyl_crysJ1_sf"/>
</dbReference>
<comment type="similarity">
    <text evidence="1">Belongs to the ADP-ribosylglycohydrolase family.</text>
</comment>
<dbReference type="Gene3D" id="1.10.4080.10">
    <property type="entry name" value="ADP-ribosylation/Crystallin J1"/>
    <property type="match status" value="1"/>
</dbReference>
<dbReference type="GO" id="GO:0046872">
    <property type="term" value="F:metal ion binding"/>
    <property type="evidence" value="ECO:0007669"/>
    <property type="project" value="UniProtKB-KW"/>
</dbReference>
<evidence type="ECO:0000256" key="8">
    <source>
        <dbReference type="ARBA" id="ARBA00042850"/>
    </source>
</evidence>
<evidence type="ECO:0000256" key="6">
    <source>
        <dbReference type="ARBA" id="ARBA00042471"/>
    </source>
</evidence>
<dbReference type="InterPro" id="IPR050792">
    <property type="entry name" value="ADP-ribosylglycohydrolase"/>
</dbReference>
<dbReference type="GO" id="GO:0005759">
    <property type="term" value="C:mitochondrial matrix"/>
    <property type="evidence" value="ECO:0007669"/>
    <property type="project" value="UniProtKB-SubCell"/>
</dbReference>
<evidence type="ECO:0000256" key="9">
    <source>
        <dbReference type="ARBA" id="ARBA00043187"/>
    </source>
</evidence>
<dbReference type="GO" id="GO:0005694">
    <property type="term" value="C:chromosome"/>
    <property type="evidence" value="ECO:0007669"/>
    <property type="project" value="UniProtKB-SubCell"/>
</dbReference>
<evidence type="ECO:0000256" key="4">
    <source>
        <dbReference type="ARBA" id="ARBA00041057"/>
    </source>
</evidence>